<dbReference type="InterPro" id="IPR056229">
    <property type="entry name" value="Ig_TMM62"/>
</dbReference>
<feature type="region of interest" description="Disordered" evidence="1">
    <location>
        <begin position="28"/>
        <end position="47"/>
    </location>
</feature>
<dbReference type="Pfam" id="PF24384">
    <property type="entry name" value="Ig_TMM62"/>
    <property type="match status" value="1"/>
</dbReference>
<dbReference type="AlphaFoldDB" id="R7TK92"/>
<dbReference type="GO" id="GO:0016787">
    <property type="term" value="F:hydrolase activity"/>
    <property type="evidence" value="ECO:0007669"/>
    <property type="project" value="InterPro"/>
</dbReference>
<feature type="transmembrane region" description="Helical" evidence="2">
    <location>
        <begin position="586"/>
        <end position="606"/>
    </location>
</feature>
<dbReference type="Proteomes" id="UP000014760">
    <property type="component" value="Unassembled WGS sequence"/>
</dbReference>
<proteinExistence type="predicted"/>
<dbReference type="EMBL" id="AMQN01000316">
    <property type="status" value="NOT_ANNOTATED_CDS"/>
    <property type="molecule type" value="Genomic_DNA"/>
</dbReference>
<keyword evidence="2" id="KW-0812">Transmembrane</keyword>
<dbReference type="Gene3D" id="3.60.21.10">
    <property type="match status" value="1"/>
</dbReference>
<dbReference type="EMBL" id="AMQN01000317">
    <property type="status" value="NOT_ANNOTATED_CDS"/>
    <property type="molecule type" value="Genomic_DNA"/>
</dbReference>
<name>R7TK92_CAPTE</name>
<dbReference type="HOGENOM" id="CLU_021197_2_0_1"/>
<feature type="domain" description="Calcineurin-like phosphoesterase" evidence="3">
    <location>
        <begin position="56"/>
        <end position="257"/>
    </location>
</feature>
<sequence>MSAVVYNVFDLVDTSSYYRRRDSPVHSVEAADDVTGGQRGSSPPYPGDKANNIHWFIQISDIHISRFHYKDVGPDLQNFLESNVKIIKPPIIIVTGDLTDAKGIEKESSMQYKDEWDTYSRILKQSNILNRTVWLDTRGNHDAFDVPAITSQKNYFRVHSVQGAGSYRYEYLSPEGNKYSFIAVDACPDPGPRRPFNFFGLVGEESMRHLQEYRDASRGSNMTIWFGHYPTSTIASPQPQLRNLLGSGAVYMCGHLHTLAGLAPHMHSPQQSGYLELELGDWKDNRYYRIFAIDHDMFSFTDEVYGRENWPVVLITNPKDAKFMIPKHDQLDRMGKSSHIRILAWSRGIIEHVRVSIDGILIGEASHVDGPLYVVPWRTREYSEGLHALHVEVQDSLGNNRKINQKFSLDGSSVSIDIFRRFVLMVNAANVLKLAFVGAFIAALVPLLTVKIFIIKVQMVVHSPWTGCLVRLLQTWIRRYYLIAASPRVFYPLLLSIAYVIIGPLLIAPILEDHIGFIFIYGIYVKNSFLPGTLTYLYVFFHLVTFSIPLTMTVGRCLDLVISDRYKPRPSPCGSPALRWLADHSVFILLIVYMLYLAFCGFNVSYGGAYHMALVLCPLRTWSAILAVYLCWMVNIHSPRQYKQGEHRNQPL</sequence>
<evidence type="ECO:0000259" key="4">
    <source>
        <dbReference type="Pfam" id="PF24384"/>
    </source>
</evidence>
<dbReference type="STRING" id="283909.R7TK92"/>
<dbReference type="EnsemblMetazoa" id="CapteT182321">
    <property type="protein sequence ID" value="CapteP182321"/>
    <property type="gene ID" value="CapteG182321"/>
</dbReference>
<evidence type="ECO:0000313" key="6">
    <source>
        <dbReference type="EnsemblMetazoa" id="CapteP182321"/>
    </source>
</evidence>
<feature type="transmembrane region" description="Helical" evidence="2">
    <location>
        <begin position="536"/>
        <end position="558"/>
    </location>
</feature>
<feature type="transmembrane region" description="Helical" evidence="2">
    <location>
        <begin position="489"/>
        <end position="511"/>
    </location>
</feature>
<dbReference type="InterPro" id="IPR029052">
    <property type="entry name" value="Metallo-depent_PP-like"/>
</dbReference>
<keyword evidence="2" id="KW-1133">Transmembrane helix</keyword>
<dbReference type="InterPro" id="IPR004843">
    <property type="entry name" value="Calcineurin-like_PHP"/>
</dbReference>
<evidence type="ECO:0000313" key="7">
    <source>
        <dbReference type="Proteomes" id="UP000014760"/>
    </source>
</evidence>
<dbReference type="PANTHER" id="PTHR14795">
    <property type="entry name" value="HELICASE RELATED"/>
    <property type="match status" value="1"/>
</dbReference>
<keyword evidence="2" id="KW-0472">Membrane</keyword>
<reference evidence="5 7" key="2">
    <citation type="journal article" date="2013" name="Nature">
        <title>Insights into bilaterian evolution from three spiralian genomes.</title>
        <authorList>
            <person name="Simakov O."/>
            <person name="Marletaz F."/>
            <person name="Cho S.J."/>
            <person name="Edsinger-Gonzales E."/>
            <person name="Havlak P."/>
            <person name="Hellsten U."/>
            <person name="Kuo D.H."/>
            <person name="Larsson T."/>
            <person name="Lv J."/>
            <person name="Arendt D."/>
            <person name="Savage R."/>
            <person name="Osoegawa K."/>
            <person name="de Jong P."/>
            <person name="Grimwood J."/>
            <person name="Chapman J.A."/>
            <person name="Shapiro H."/>
            <person name="Aerts A."/>
            <person name="Otillar R.P."/>
            <person name="Terry A.Y."/>
            <person name="Boore J.L."/>
            <person name="Grigoriev I.V."/>
            <person name="Lindberg D.R."/>
            <person name="Seaver E.C."/>
            <person name="Weisblat D.A."/>
            <person name="Putnam N.H."/>
            <person name="Rokhsar D.S."/>
        </authorList>
    </citation>
    <scope>NUCLEOTIDE SEQUENCE</scope>
    <source>
        <strain evidence="5 7">I ESC-2004</strain>
    </source>
</reference>
<organism evidence="5">
    <name type="scientific">Capitella teleta</name>
    <name type="common">Polychaete worm</name>
    <dbReference type="NCBI Taxonomy" id="283909"/>
    <lineage>
        <taxon>Eukaryota</taxon>
        <taxon>Metazoa</taxon>
        <taxon>Spiralia</taxon>
        <taxon>Lophotrochozoa</taxon>
        <taxon>Annelida</taxon>
        <taxon>Polychaeta</taxon>
        <taxon>Sedentaria</taxon>
        <taxon>Scolecida</taxon>
        <taxon>Capitellidae</taxon>
        <taxon>Capitella</taxon>
    </lineage>
</organism>
<evidence type="ECO:0000313" key="5">
    <source>
        <dbReference type="EMBL" id="ELT94129.1"/>
    </source>
</evidence>
<evidence type="ECO:0000256" key="1">
    <source>
        <dbReference type="SAM" id="MobiDB-lite"/>
    </source>
</evidence>
<dbReference type="OrthoDB" id="27234at2759"/>
<dbReference type="SUPFAM" id="SSF56300">
    <property type="entry name" value="Metallo-dependent phosphatases"/>
    <property type="match status" value="1"/>
</dbReference>
<evidence type="ECO:0000259" key="3">
    <source>
        <dbReference type="Pfam" id="PF00149"/>
    </source>
</evidence>
<feature type="transmembrane region" description="Helical" evidence="2">
    <location>
        <begin position="434"/>
        <end position="454"/>
    </location>
</feature>
<reference evidence="6" key="3">
    <citation type="submission" date="2015-06" db="UniProtKB">
        <authorList>
            <consortium name="EnsemblMetazoa"/>
        </authorList>
    </citation>
    <scope>IDENTIFICATION</scope>
</reference>
<dbReference type="EMBL" id="KB309537">
    <property type="protein sequence ID" value="ELT94129.1"/>
    <property type="molecule type" value="Genomic_DNA"/>
</dbReference>
<evidence type="ECO:0000256" key="2">
    <source>
        <dbReference type="SAM" id="Phobius"/>
    </source>
</evidence>
<dbReference type="OMA" id="VEWQTYH"/>
<feature type="domain" description="TMEM62 Ig-like" evidence="4">
    <location>
        <begin position="309"/>
        <end position="412"/>
    </location>
</feature>
<accession>R7TK92</accession>
<protein>
    <submittedName>
        <fullName evidence="5 6">Uncharacterized protein</fullName>
    </submittedName>
</protein>
<feature type="transmembrane region" description="Helical" evidence="2">
    <location>
        <begin position="612"/>
        <end position="634"/>
    </location>
</feature>
<keyword evidence="7" id="KW-1185">Reference proteome</keyword>
<dbReference type="Pfam" id="PF00149">
    <property type="entry name" value="Metallophos"/>
    <property type="match status" value="1"/>
</dbReference>
<reference evidence="7" key="1">
    <citation type="submission" date="2012-12" db="EMBL/GenBank/DDBJ databases">
        <authorList>
            <person name="Hellsten U."/>
            <person name="Grimwood J."/>
            <person name="Chapman J.A."/>
            <person name="Shapiro H."/>
            <person name="Aerts A."/>
            <person name="Otillar R.P."/>
            <person name="Terry A.Y."/>
            <person name="Boore J.L."/>
            <person name="Simakov O."/>
            <person name="Marletaz F."/>
            <person name="Cho S.-J."/>
            <person name="Edsinger-Gonzales E."/>
            <person name="Havlak P."/>
            <person name="Kuo D.-H."/>
            <person name="Larsson T."/>
            <person name="Lv J."/>
            <person name="Arendt D."/>
            <person name="Savage R."/>
            <person name="Osoegawa K."/>
            <person name="de Jong P."/>
            <person name="Lindberg D.R."/>
            <person name="Seaver E.C."/>
            <person name="Weisblat D.A."/>
            <person name="Putnam N.H."/>
            <person name="Grigoriev I.V."/>
            <person name="Rokhsar D.S."/>
        </authorList>
    </citation>
    <scope>NUCLEOTIDE SEQUENCE</scope>
    <source>
        <strain evidence="7">I ESC-2004</strain>
    </source>
</reference>
<dbReference type="PANTHER" id="PTHR14795:SF0">
    <property type="entry name" value="TRANSMEMBRANE PROTEIN 62"/>
    <property type="match status" value="1"/>
</dbReference>
<gene>
    <name evidence="5" type="ORF">CAPTEDRAFT_182321</name>
</gene>